<dbReference type="Proteomes" id="UP001596175">
    <property type="component" value="Unassembled WGS sequence"/>
</dbReference>
<evidence type="ECO:0000256" key="1">
    <source>
        <dbReference type="ARBA" id="ARBA00010641"/>
    </source>
</evidence>
<dbReference type="NCBIfam" id="TIGR02937">
    <property type="entry name" value="sigma70-ECF"/>
    <property type="match status" value="1"/>
</dbReference>
<name>A0ABV9Z6Q9_9PSEU</name>
<evidence type="ECO:0000256" key="5">
    <source>
        <dbReference type="SAM" id="MobiDB-lite"/>
    </source>
</evidence>
<dbReference type="EMBL" id="JBHSKG010000001">
    <property type="protein sequence ID" value="MFC5137246.1"/>
    <property type="molecule type" value="Genomic_DNA"/>
</dbReference>
<comment type="caution">
    <text evidence="8">The sequence shown here is derived from an EMBL/GenBank/DDBJ whole genome shotgun (WGS) entry which is preliminary data.</text>
</comment>
<evidence type="ECO:0000256" key="2">
    <source>
        <dbReference type="ARBA" id="ARBA00023015"/>
    </source>
</evidence>
<feature type="domain" description="RNA polymerase sigma-70 region 2" evidence="6">
    <location>
        <begin position="62"/>
        <end position="129"/>
    </location>
</feature>
<dbReference type="InterPro" id="IPR013324">
    <property type="entry name" value="RNA_pol_sigma_r3/r4-like"/>
</dbReference>
<evidence type="ECO:0000259" key="6">
    <source>
        <dbReference type="Pfam" id="PF04542"/>
    </source>
</evidence>
<keyword evidence="3" id="KW-0731">Sigma factor</keyword>
<dbReference type="SUPFAM" id="SSF88946">
    <property type="entry name" value="Sigma2 domain of RNA polymerase sigma factors"/>
    <property type="match status" value="1"/>
</dbReference>
<accession>A0ABV9Z6Q9</accession>
<reference evidence="9" key="1">
    <citation type="journal article" date="2019" name="Int. J. Syst. Evol. Microbiol.">
        <title>The Global Catalogue of Microorganisms (GCM) 10K type strain sequencing project: providing services to taxonomists for standard genome sequencing and annotation.</title>
        <authorList>
            <consortium name="The Broad Institute Genomics Platform"/>
            <consortium name="The Broad Institute Genome Sequencing Center for Infectious Disease"/>
            <person name="Wu L."/>
            <person name="Ma J."/>
        </authorList>
    </citation>
    <scope>NUCLEOTIDE SEQUENCE [LARGE SCALE GENOMIC DNA]</scope>
    <source>
        <strain evidence="9">XZYJ18</strain>
    </source>
</reference>
<dbReference type="InterPro" id="IPR013249">
    <property type="entry name" value="RNA_pol_sigma70_r4_t2"/>
</dbReference>
<comment type="similarity">
    <text evidence="1">Belongs to the sigma-70 factor family. ECF subfamily.</text>
</comment>
<dbReference type="InterPro" id="IPR007627">
    <property type="entry name" value="RNA_pol_sigma70_r2"/>
</dbReference>
<feature type="region of interest" description="Disordered" evidence="5">
    <location>
        <begin position="1"/>
        <end position="42"/>
    </location>
</feature>
<gene>
    <name evidence="8" type="ORF">ACFPK1_03330</name>
</gene>
<dbReference type="SUPFAM" id="SSF88659">
    <property type="entry name" value="Sigma3 and sigma4 domains of RNA polymerase sigma factors"/>
    <property type="match status" value="1"/>
</dbReference>
<dbReference type="InterPro" id="IPR014284">
    <property type="entry name" value="RNA_pol_sigma-70_dom"/>
</dbReference>
<dbReference type="Gene3D" id="1.10.1740.10">
    <property type="match status" value="1"/>
</dbReference>
<dbReference type="Pfam" id="PF08281">
    <property type="entry name" value="Sigma70_r4_2"/>
    <property type="match status" value="1"/>
</dbReference>
<sequence length="229" mass="24204">MTGWARSPSAGPRREDTRPLEAQPLESRPVEPPPAPAAADPDDLEDALRRALGGDAAGFVTLYRELAPRLFRYARALVGQDADDVTGEAWLQIARDLPTFFGDLDGFRGWATSITRHRALDLIKARGRRRAEPGGLHVMPELADLTGAGDTAEAAIAALSTAQAVEIIGSLPQDQAEAVLLRAVVGLSAEAAGDILGKRAGAVRVAAHRGLKTLARRLDRTPGGTEDGP</sequence>
<evidence type="ECO:0000256" key="3">
    <source>
        <dbReference type="ARBA" id="ARBA00023082"/>
    </source>
</evidence>
<protein>
    <submittedName>
        <fullName evidence="8">RNA polymerase sigma factor</fullName>
    </submittedName>
</protein>
<evidence type="ECO:0000313" key="9">
    <source>
        <dbReference type="Proteomes" id="UP001596175"/>
    </source>
</evidence>
<dbReference type="InterPro" id="IPR039425">
    <property type="entry name" value="RNA_pol_sigma-70-like"/>
</dbReference>
<organism evidence="8 9">
    <name type="scientific">Actinomycetospora rhizophila</name>
    <dbReference type="NCBI Taxonomy" id="1416876"/>
    <lineage>
        <taxon>Bacteria</taxon>
        <taxon>Bacillati</taxon>
        <taxon>Actinomycetota</taxon>
        <taxon>Actinomycetes</taxon>
        <taxon>Pseudonocardiales</taxon>
        <taxon>Pseudonocardiaceae</taxon>
        <taxon>Actinomycetospora</taxon>
    </lineage>
</organism>
<dbReference type="InterPro" id="IPR013325">
    <property type="entry name" value="RNA_pol_sigma_r2"/>
</dbReference>
<dbReference type="InterPro" id="IPR036388">
    <property type="entry name" value="WH-like_DNA-bd_sf"/>
</dbReference>
<feature type="domain" description="RNA polymerase sigma factor 70 region 4 type 2" evidence="7">
    <location>
        <begin position="165"/>
        <end position="214"/>
    </location>
</feature>
<dbReference type="RefSeq" id="WP_378019451.1">
    <property type="nucleotide sequence ID" value="NZ_JBHSKG010000001.1"/>
</dbReference>
<proteinExistence type="inferred from homology"/>
<evidence type="ECO:0000313" key="8">
    <source>
        <dbReference type="EMBL" id="MFC5137246.1"/>
    </source>
</evidence>
<dbReference type="PANTHER" id="PTHR43133:SF66">
    <property type="entry name" value="ECF RNA POLYMERASE SIGMA FACTOR SIGK"/>
    <property type="match status" value="1"/>
</dbReference>
<dbReference type="Pfam" id="PF04542">
    <property type="entry name" value="Sigma70_r2"/>
    <property type="match status" value="1"/>
</dbReference>
<evidence type="ECO:0000256" key="4">
    <source>
        <dbReference type="ARBA" id="ARBA00023163"/>
    </source>
</evidence>
<dbReference type="PANTHER" id="PTHR43133">
    <property type="entry name" value="RNA POLYMERASE ECF-TYPE SIGMA FACTO"/>
    <property type="match status" value="1"/>
</dbReference>
<keyword evidence="2" id="KW-0805">Transcription regulation</keyword>
<evidence type="ECO:0000259" key="7">
    <source>
        <dbReference type="Pfam" id="PF08281"/>
    </source>
</evidence>
<keyword evidence="9" id="KW-1185">Reference proteome</keyword>
<keyword evidence="4" id="KW-0804">Transcription</keyword>
<dbReference type="Gene3D" id="1.10.10.10">
    <property type="entry name" value="Winged helix-like DNA-binding domain superfamily/Winged helix DNA-binding domain"/>
    <property type="match status" value="1"/>
</dbReference>